<dbReference type="Proteomes" id="UP000266272">
    <property type="component" value="Unassembled WGS sequence"/>
</dbReference>
<protein>
    <submittedName>
        <fullName evidence="2">Uncharacterized protein</fullName>
    </submittedName>
</protein>
<evidence type="ECO:0000256" key="1">
    <source>
        <dbReference type="SAM" id="MobiDB-lite"/>
    </source>
</evidence>
<reference evidence="2 3" key="1">
    <citation type="journal article" date="2018" name="PLoS Pathog.">
        <title>Evolution of structural diversity of trichothecenes, a family of toxins produced by plant pathogenic and entomopathogenic fungi.</title>
        <authorList>
            <person name="Proctor R.H."/>
            <person name="McCormick S.P."/>
            <person name="Kim H.S."/>
            <person name="Cardoza R.E."/>
            <person name="Stanley A.M."/>
            <person name="Lindo L."/>
            <person name="Kelly A."/>
            <person name="Brown D.W."/>
            <person name="Lee T."/>
            <person name="Vaughan M.M."/>
            <person name="Alexander N.J."/>
            <person name="Busman M."/>
            <person name="Gutierrez S."/>
        </authorList>
    </citation>
    <scope>NUCLEOTIDE SEQUENCE [LARGE SCALE GENOMIC DNA]</scope>
    <source>
        <strain evidence="2 3">IBT 40837</strain>
    </source>
</reference>
<evidence type="ECO:0000313" key="2">
    <source>
        <dbReference type="EMBL" id="RFU79983.1"/>
    </source>
</evidence>
<accession>A0A395NVG5</accession>
<feature type="compositionally biased region" description="Basic and acidic residues" evidence="1">
    <location>
        <begin position="1"/>
        <end position="21"/>
    </location>
</feature>
<dbReference type="AlphaFoldDB" id="A0A395NVG5"/>
<gene>
    <name evidence="2" type="ORF">TARUN_2205</name>
</gene>
<feature type="region of interest" description="Disordered" evidence="1">
    <location>
        <begin position="1"/>
        <end position="60"/>
    </location>
</feature>
<evidence type="ECO:0000313" key="3">
    <source>
        <dbReference type="Proteomes" id="UP000266272"/>
    </source>
</evidence>
<feature type="region of interest" description="Disordered" evidence="1">
    <location>
        <begin position="72"/>
        <end position="98"/>
    </location>
</feature>
<name>A0A395NVG5_TRIAR</name>
<dbReference type="EMBL" id="PXOA01000128">
    <property type="protein sequence ID" value="RFU79983.1"/>
    <property type="molecule type" value="Genomic_DNA"/>
</dbReference>
<organism evidence="2 3">
    <name type="scientific">Trichoderma arundinaceum</name>
    <dbReference type="NCBI Taxonomy" id="490622"/>
    <lineage>
        <taxon>Eukaryota</taxon>
        <taxon>Fungi</taxon>
        <taxon>Dikarya</taxon>
        <taxon>Ascomycota</taxon>
        <taxon>Pezizomycotina</taxon>
        <taxon>Sordariomycetes</taxon>
        <taxon>Hypocreomycetidae</taxon>
        <taxon>Hypocreales</taxon>
        <taxon>Hypocreaceae</taxon>
        <taxon>Trichoderma</taxon>
    </lineage>
</organism>
<comment type="caution">
    <text evidence="2">The sequence shown here is derived from an EMBL/GenBank/DDBJ whole genome shotgun (WGS) entry which is preliminary data.</text>
</comment>
<sequence length="98" mass="10497">MNRSDQAEKRRMEGKEDDGRICPRLGDPAPNTGLDAAGNWTLGGAHTAPHQTTSRMPATASEPALLAATNRLASGRPVARTPARAPQARYKRLQPPSQ</sequence>
<proteinExistence type="predicted"/>
<keyword evidence="3" id="KW-1185">Reference proteome</keyword>